<dbReference type="AlphaFoldDB" id="A0A2T6C5E2"/>
<comment type="caution">
    <text evidence="2">The sequence shown here is derived from an EMBL/GenBank/DDBJ whole genome shotgun (WGS) entry which is preliminary data.</text>
</comment>
<accession>A0A2T6C5E2</accession>
<dbReference type="GO" id="GO:0016747">
    <property type="term" value="F:acyltransferase activity, transferring groups other than amino-acyl groups"/>
    <property type="evidence" value="ECO:0007669"/>
    <property type="project" value="InterPro"/>
</dbReference>
<dbReference type="InterPro" id="IPR000182">
    <property type="entry name" value="GNAT_dom"/>
</dbReference>
<keyword evidence="3" id="KW-1185">Reference proteome</keyword>
<dbReference type="EMBL" id="QBKT01000001">
    <property type="protein sequence ID" value="PTX63525.1"/>
    <property type="molecule type" value="Genomic_DNA"/>
</dbReference>
<dbReference type="Pfam" id="PF00583">
    <property type="entry name" value="Acetyltransf_1"/>
    <property type="match status" value="1"/>
</dbReference>
<dbReference type="InterPro" id="IPR016181">
    <property type="entry name" value="Acyl_CoA_acyltransferase"/>
</dbReference>
<sequence>MQITFKSLSKEEASIILPYLDIMNQQKVPMDILQARFEEMLSQNYEAFAIYDHDQLIGCFGLWSMTRHYCGKSLEPDHVYIEDAYRSKGIGATLFQWIEAYGKEKGVTTIELNTYIENFPSHKFYYNQGFVARGYHFLKKI</sequence>
<name>A0A2T6C5E2_9FLAO</name>
<dbReference type="Gene3D" id="3.40.630.30">
    <property type="match status" value="1"/>
</dbReference>
<dbReference type="SUPFAM" id="SSF55729">
    <property type="entry name" value="Acyl-CoA N-acyltransferases (Nat)"/>
    <property type="match status" value="1"/>
</dbReference>
<gene>
    <name evidence="2" type="ORF">C8N46_101126</name>
</gene>
<dbReference type="CDD" id="cd04301">
    <property type="entry name" value="NAT_SF"/>
    <property type="match status" value="1"/>
</dbReference>
<feature type="domain" description="N-acetyltransferase" evidence="1">
    <location>
        <begin position="3"/>
        <end position="141"/>
    </location>
</feature>
<proteinExistence type="predicted"/>
<evidence type="ECO:0000313" key="3">
    <source>
        <dbReference type="Proteomes" id="UP000244090"/>
    </source>
</evidence>
<organism evidence="2 3">
    <name type="scientific">Kordia periserrulae</name>
    <dbReference type="NCBI Taxonomy" id="701523"/>
    <lineage>
        <taxon>Bacteria</taxon>
        <taxon>Pseudomonadati</taxon>
        <taxon>Bacteroidota</taxon>
        <taxon>Flavobacteriia</taxon>
        <taxon>Flavobacteriales</taxon>
        <taxon>Flavobacteriaceae</taxon>
        <taxon>Kordia</taxon>
    </lineage>
</organism>
<dbReference type="OrthoDB" id="9789603at2"/>
<dbReference type="Proteomes" id="UP000244090">
    <property type="component" value="Unassembled WGS sequence"/>
</dbReference>
<reference evidence="2 3" key="1">
    <citation type="submission" date="2018-04" db="EMBL/GenBank/DDBJ databases">
        <title>Genomic Encyclopedia of Archaeal and Bacterial Type Strains, Phase II (KMG-II): from individual species to whole genera.</title>
        <authorList>
            <person name="Goeker M."/>
        </authorList>
    </citation>
    <scope>NUCLEOTIDE SEQUENCE [LARGE SCALE GENOMIC DNA]</scope>
    <source>
        <strain evidence="2 3">DSM 25731</strain>
    </source>
</reference>
<evidence type="ECO:0000259" key="1">
    <source>
        <dbReference type="PROSITE" id="PS51186"/>
    </source>
</evidence>
<dbReference type="RefSeq" id="WP_108112924.1">
    <property type="nucleotide sequence ID" value="NZ_QBKT01000001.1"/>
</dbReference>
<dbReference type="PROSITE" id="PS51186">
    <property type="entry name" value="GNAT"/>
    <property type="match status" value="1"/>
</dbReference>
<evidence type="ECO:0000313" key="2">
    <source>
        <dbReference type="EMBL" id="PTX63525.1"/>
    </source>
</evidence>
<protein>
    <recommendedName>
        <fullName evidence="1">N-acetyltransferase domain-containing protein</fullName>
    </recommendedName>
</protein>